<reference evidence="1 2" key="1">
    <citation type="journal article" date="2024" name="Plant Biotechnol. J.">
        <title>Dendrobium thyrsiflorum genome and its molecular insights into genes involved in important horticultural traits.</title>
        <authorList>
            <person name="Chen B."/>
            <person name="Wang J.Y."/>
            <person name="Zheng P.J."/>
            <person name="Li K.L."/>
            <person name="Liang Y.M."/>
            <person name="Chen X.F."/>
            <person name="Zhang C."/>
            <person name="Zhao X."/>
            <person name="He X."/>
            <person name="Zhang G.Q."/>
            <person name="Liu Z.J."/>
            <person name="Xu Q."/>
        </authorList>
    </citation>
    <scope>NUCLEOTIDE SEQUENCE [LARGE SCALE GENOMIC DNA]</scope>
    <source>
        <strain evidence="1">GZMU011</strain>
    </source>
</reference>
<proteinExistence type="predicted"/>
<comment type="caution">
    <text evidence="1">The sequence shown here is derived from an EMBL/GenBank/DDBJ whole genome shotgun (WGS) entry which is preliminary data.</text>
</comment>
<sequence length="133" mass="15269">MSGKGKMPVKTLIMEGSSRVQECLVQFTYDALEDKARLNEFYRCCVHSWSDKKDSVLWERYSIAVTICSYVDEEGLNNEGWQYVQSKGMQMFGHIAPMKVLKTRLAETRRCQDGSVKVIMDNPTADISHCILY</sequence>
<dbReference type="EMBL" id="JANQDX010000017">
    <property type="protein sequence ID" value="KAL0908003.1"/>
    <property type="molecule type" value="Genomic_DNA"/>
</dbReference>
<dbReference type="Proteomes" id="UP001552299">
    <property type="component" value="Unassembled WGS sequence"/>
</dbReference>
<evidence type="ECO:0000313" key="2">
    <source>
        <dbReference type="Proteomes" id="UP001552299"/>
    </source>
</evidence>
<accession>A0ABD0U6A7</accession>
<organism evidence="1 2">
    <name type="scientific">Dendrobium thyrsiflorum</name>
    <name type="common">Pinecone-like raceme dendrobium</name>
    <name type="synonym">Orchid</name>
    <dbReference type="NCBI Taxonomy" id="117978"/>
    <lineage>
        <taxon>Eukaryota</taxon>
        <taxon>Viridiplantae</taxon>
        <taxon>Streptophyta</taxon>
        <taxon>Embryophyta</taxon>
        <taxon>Tracheophyta</taxon>
        <taxon>Spermatophyta</taxon>
        <taxon>Magnoliopsida</taxon>
        <taxon>Liliopsida</taxon>
        <taxon>Asparagales</taxon>
        <taxon>Orchidaceae</taxon>
        <taxon>Epidendroideae</taxon>
        <taxon>Malaxideae</taxon>
        <taxon>Dendrobiinae</taxon>
        <taxon>Dendrobium</taxon>
    </lineage>
</organism>
<name>A0ABD0U6A7_DENTH</name>
<dbReference type="AlphaFoldDB" id="A0ABD0U6A7"/>
<keyword evidence="2" id="KW-1185">Reference proteome</keyword>
<evidence type="ECO:0000313" key="1">
    <source>
        <dbReference type="EMBL" id="KAL0908003.1"/>
    </source>
</evidence>
<gene>
    <name evidence="1" type="ORF">M5K25_022464</name>
</gene>
<protein>
    <submittedName>
        <fullName evidence="1">Uncharacterized protein</fullName>
    </submittedName>
</protein>